<evidence type="ECO:0008006" key="5">
    <source>
        <dbReference type="Google" id="ProtNLM"/>
    </source>
</evidence>
<feature type="compositionally biased region" description="Polar residues" evidence="1">
    <location>
        <begin position="54"/>
        <end position="64"/>
    </location>
</feature>
<proteinExistence type="predicted"/>
<keyword evidence="4" id="KW-1185">Reference proteome</keyword>
<dbReference type="EMBL" id="KV878585">
    <property type="protein sequence ID" value="OJJ59781.1"/>
    <property type="molecule type" value="Genomic_DNA"/>
</dbReference>
<protein>
    <recommendedName>
        <fullName evidence="5">Secreted protein</fullName>
    </recommendedName>
</protein>
<sequence length="112" mass="12816">MRPSYLMWPLASSAIFVMHSAMPVDLRGNEQSIQSTLPFQSQPRNNKSPKEINRTTQKCPSRRYTQAIQVPHKSSWQIQGEPTGVKLPSCTTIDSTRRVVDRHTTPWRSYSS</sequence>
<dbReference type="Proteomes" id="UP000184356">
    <property type="component" value="Unassembled WGS sequence"/>
</dbReference>
<keyword evidence="2" id="KW-0732">Signal</keyword>
<evidence type="ECO:0000256" key="2">
    <source>
        <dbReference type="SAM" id="SignalP"/>
    </source>
</evidence>
<accession>A0A1L9TK76</accession>
<feature type="compositionally biased region" description="Polar residues" evidence="1">
    <location>
        <begin position="32"/>
        <end position="46"/>
    </location>
</feature>
<evidence type="ECO:0000256" key="1">
    <source>
        <dbReference type="SAM" id="MobiDB-lite"/>
    </source>
</evidence>
<evidence type="ECO:0000313" key="3">
    <source>
        <dbReference type="EMBL" id="OJJ59781.1"/>
    </source>
</evidence>
<organism evidence="3 4">
    <name type="scientific">Aspergillus sydowii CBS 593.65</name>
    <dbReference type="NCBI Taxonomy" id="1036612"/>
    <lineage>
        <taxon>Eukaryota</taxon>
        <taxon>Fungi</taxon>
        <taxon>Dikarya</taxon>
        <taxon>Ascomycota</taxon>
        <taxon>Pezizomycotina</taxon>
        <taxon>Eurotiomycetes</taxon>
        <taxon>Eurotiomycetidae</taxon>
        <taxon>Eurotiales</taxon>
        <taxon>Aspergillaceae</taxon>
        <taxon>Aspergillus</taxon>
        <taxon>Aspergillus subgen. Nidulantes</taxon>
    </lineage>
</organism>
<dbReference type="AlphaFoldDB" id="A0A1L9TK76"/>
<dbReference type="VEuPathDB" id="FungiDB:ASPSYDRAFT_898223"/>
<feature type="chain" id="PRO_5012860688" description="Secreted protein" evidence="2">
    <location>
        <begin position="22"/>
        <end position="112"/>
    </location>
</feature>
<name>A0A1L9TK76_9EURO</name>
<feature type="region of interest" description="Disordered" evidence="1">
    <location>
        <begin position="32"/>
        <end position="64"/>
    </location>
</feature>
<dbReference type="RefSeq" id="XP_040703587.1">
    <property type="nucleotide sequence ID" value="XM_040852228.1"/>
</dbReference>
<feature type="signal peptide" evidence="2">
    <location>
        <begin position="1"/>
        <end position="21"/>
    </location>
</feature>
<gene>
    <name evidence="3" type="ORF">ASPSYDRAFT_898223</name>
</gene>
<reference evidence="4" key="1">
    <citation type="journal article" date="2017" name="Genome Biol.">
        <title>Comparative genomics reveals high biological diversity and specific adaptations in the industrially and medically important fungal genus Aspergillus.</title>
        <authorList>
            <person name="de Vries R.P."/>
            <person name="Riley R."/>
            <person name="Wiebenga A."/>
            <person name="Aguilar-Osorio G."/>
            <person name="Amillis S."/>
            <person name="Uchima C.A."/>
            <person name="Anderluh G."/>
            <person name="Asadollahi M."/>
            <person name="Askin M."/>
            <person name="Barry K."/>
            <person name="Battaglia E."/>
            <person name="Bayram O."/>
            <person name="Benocci T."/>
            <person name="Braus-Stromeyer S.A."/>
            <person name="Caldana C."/>
            <person name="Canovas D."/>
            <person name="Cerqueira G.C."/>
            <person name="Chen F."/>
            <person name="Chen W."/>
            <person name="Choi C."/>
            <person name="Clum A."/>
            <person name="Dos Santos R.A."/>
            <person name="Damasio A.R."/>
            <person name="Diallinas G."/>
            <person name="Emri T."/>
            <person name="Fekete E."/>
            <person name="Flipphi M."/>
            <person name="Freyberg S."/>
            <person name="Gallo A."/>
            <person name="Gournas C."/>
            <person name="Habgood R."/>
            <person name="Hainaut M."/>
            <person name="Harispe M.L."/>
            <person name="Henrissat B."/>
            <person name="Hilden K.S."/>
            <person name="Hope R."/>
            <person name="Hossain A."/>
            <person name="Karabika E."/>
            <person name="Karaffa L."/>
            <person name="Karanyi Z."/>
            <person name="Krasevec N."/>
            <person name="Kuo A."/>
            <person name="Kusch H."/>
            <person name="LaButti K."/>
            <person name="Lagendijk E.L."/>
            <person name="Lapidus A."/>
            <person name="Levasseur A."/>
            <person name="Lindquist E."/>
            <person name="Lipzen A."/>
            <person name="Logrieco A.F."/>
            <person name="MacCabe A."/>
            <person name="Maekelae M.R."/>
            <person name="Malavazi I."/>
            <person name="Melin P."/>
            <person name="Meyer V."/>
            <person name="Mielnichuk N."/>
            <person name="Miskei M."/>
            <person name="Molnar A.P."/>
            <person name="Mule G."/>
            <person name="Ngan C.Y."/>
            <person name="Orejas M."/>
            <person name="Orosz E."/>
            <person name="Ouedraogo J.P."/>
            <person name="Overkamp K.M."/>
            <person name="Park H.-S."/>
            <person name="Perrone G."/>
            <person name="Piumi F."/>
            <person name="Punt P.J."/>
            <person name="Ram A.F."/>
            <person name="Ramon A."/>
            <person name="Rauscher S."/>
            <person name="Record E."/>
            <person name="Riano-Pachon D.M."/>
            <person name="Robert V."/>
            <person name="Roehrig J."/>
            <person name="Ruller R."/>
            <person name="Salamov A."/>
            <person name="Salih N.S."/>
            <person name="Samson R.A."/>
            <person name="Sandor E."/>
            <person name="Sanguinetti M."/>
            <person name="Schuetze T."/>
            <person name="Sepcic K."/>
            <person name="Shelest E."/>
            <person name="Sherlock G."/>
            <person name="Sophianopoulou V."/>
            <person name="Squina F.M."/>
            <person name="Sun H."/>
            <person name="Susca A."/>
            <person name="Todd R.B."/>
            <person name="Tsang A."/>
            <person name="Unkles S.E."/>
            <person name="van de Wiele N."/>
            <person name="van Rossen-Uffink D."/>
            <person name="Oliveira J.V."/>
            <person name="Vesth T.C."/>
            <person name="Visser J."/>
            <person name="Yu J.-H."/>
            <person name="Zhou M."/>
            <person name="Andersen M.R."/>
            <person name="Archer D.B."/>
            <person name="Baker S.E."/>
            <person name="Benoit I."/>
            <person name="Brakhage A.A."/>
            <person name="Braus G.H."/>
            <person name="Fischer R."/>
            <person name="Frisvad J.C."/>
            <person name="Goldman G.H."/>
            <person name="Houbraken J."/>
            <person name="Oakley B."/>
            <person name="Pocsi I."/>
            <person name="Scazzocchio C."/>
            <person name="Seiboth B."/>
            <person name="vanKuyk P.A."/>
            <person name="Wortman J."/>
            <person name="Dyer P.S."/>
            <person name="Grigoriev I.V."/>
        </authorList>
    </citation>
    <scope>NUCLEOTIDE SEQUENCE [LARGE SCALE GENOMIC DNA]</scope>
    <source>
        <strain evidence="4">CBS 593.65</strain>
    </source>
</reference>
<dbReference type="GeneID" id="63768301"/>
<evidence type="ECO:0000313" key="4">
    <source>
        <dbReference type="Proteomes" id="UP000184356"/>
    </source>
</evidence>